<feature type="region of interest" description="Disordered" evidence="1">
    <location>
        <begin position="63"/>
        <end position="105"/>
    </location>
</feature>
<accession>A0A2P2JPB7</accession>
<evidence type="ECO:0000256" key="1">
    <source>
        <dbReference type="SAM" id="MobiDB-lite"/>
    </source>
</evidence>
<dbReference type="AlphaFoldDB" id="A0A2P2JPB7"/>
<name>A0A2P2JPB7_RHIMU</name>
<organism evidence="2">
    <name type="scientific">Rhizophora mucronata</name>
    <name type="common">Asiatic mangrove</name>
    <dbReference type="NCBI Taxonomy" id="61149"/>
    <lineage>
        <taxon>Eukaryota</taxon>
        <taxon>Viridiplantae</taxon>
        <taxon>Streptophyta</taxon>
        <taxon>Embryophyta</taxon>
        <taxon>Tracheophyta</taxon>
        <taxon>Spermatophyta</taxon>
        <taxon>Magnoliopsida</taxon>
        <taxon>eudicotyledons</taxon>
        <taxon>Gunneridae</taxon>
        <taxon>Pentapetalae</taxon>
        <taxon>rosids</taxon>
        <taxon>fabids</taxon>
        <taxon>Malpighiales</taxon>
        <taxon>Rhizophoraceae</taxon>
        <taxon>Rhizophora</taxon>
    </lineage>
</organism>
<proteinExistence type="predicted"/>
<reference evidence="2" key="1">
    <citation type="submission" date="2018-02" db="EMBL/GenBank/DDBJ databases">
        <title>Rhizophora mucronata_Transcriptome.</title>
        <authorList>
            <person name="Meera S.P."/>
            <person name="Sreeshan A."/>
            <person name="Augustine A."/>
        </authorList>
    </citation>
    <scope>NUCLEOTIDE SEQUENCE</scope>
    <source>
        <tissue evidence="2">Leaf</tissue>
    </source>
</reference>
<evidence type="ECO:0000313" key="2">
    <source>
        <dbReference type="EMBL" id="MBW95318.1"/>
    </source>
</evidence>
<sequence>MDPNIQQNIKVLTNNSYLKKGKNLMATQWEQRNRLDEQQRLPRSSHCVANQALTLKGQTLNAANPMVDENGRPRRRRTEVKGADLASTSADQLQAERRAHKTQPAHHHEGVVLYPFVLAQVHFRFPLLLCPLFFFFFLTSQFSQSELQERHVNGVGA</sequence>
<protein>
    <submittedName>
        <fullName evidence="2">Uncharacterized protein</fullName>
    </submittedName>
</protein>
<dbReference type="EMBL" id="GGEC01014835">
    <property type="protein sequence ID" value="MBW95318.1"/>
    <property type="molecule type" value="Transcribed_RNA"/>
</dbReference>